<feature type="region of interest" description="Disordered" evidence="1">
    <location>
        <begin position="177"/>
        <end position="197"/>
    </location>
</feature>
<feature type="region of interest" description="Disordered" evidence="1">
    <location>
        <begin position="1058"/>
        <end position="1086"/>
    </location>
</feature>
<dbReference type="CDD" id="cd21037">
    <property type="entry name" value="MLKL_NTD"/>
    <property type="match status" value="1"/>
</dbReference>
<feature type="domain" description="Mixed lineage kinase" evidence="3">
    <location>
        <begin position="291"/>
        <end position="400"/>
    </location>
</feature>
<name>A0ABR1JFK6_9AGAR</name>
<gene>
    <name evidence="4" type="ORF">VKT23_011123</name>
</gene>
<evidence type="ECO:0000259" key="3">
    <source>
        <dbReference type="Pfam" id="PF22215"/>
    </source>
</evidence>
<organism evidence="4 5">
    <name type="scientific">Marasmiellus scandens</name>
    <dbReference type="NCBI Taxonomy" id="2682957"/>
    <lineage>
        <taxon>Eukaryota</taxon>
        <taxon>Fungi</taxon>
        <taxon>Dikarya</taxon>
        <taxon>Basidiomycota</taxon>
        <taxon>Agaricomycotina</taxon>
        <taxon>Agaricomycetes</taxon>
        <taxon>Agaricomycetidae</taxon>
        <taxon>Agaricales</taxon>
        <taxon>Marasmiineae</taxon>
        <taxon>Omphalotaceae</taxon>
        <taxon>Marasmiellus</taxon>
    </lineage>
</organism>
<dbReference type="Pfam" id="PF22215">
    <property type="entry name" value="MLKL_N"/>
    <property type="match status" value="1"/>
</dbReference>
<dbReference type="InterPro" id="IPR059179">
    <property type="entry name" value="MLKL-like_MCAfunc"/>
</dbReference>
<dbReference type="InterPro" id="IPR000866">
    <property type="entry name" value="AhpC/TSA"/>
</dbReference>
<feature type="compositionally biased region" description="Polar residues" evidence="1">
    <location>
        <begin position="182"/>
        <end position="197"/>
    </location>
</feature>
<evidence type="ECO:0000313" key="4">
    <source>
        <dbReference type="EMBL" id="KAK7455251.1"/>
    </source>
</evidence>
<protein>
    <recommendedName>
        <fullName evidence="6">Alkyl hydroperoxide reductase subunit C/ Thiol specific antioxidant domain-containing protein</fullName>
    </recommendedName>
</protein>
<dbReference type="Gene3D" id="3.40.30.10">
    <property type="entry name" value="Glutaredoxin"/>
    <property type="match status" value="1"/>
</dbReference>
<dbReference type="Pfam" id="PF00578">
    <property type="entry name" value="AhpC-TSA"/>
    <property type="match status" value="1"/>
</dbReference>
<sequence>MMGDNLTLAPGSVAPNFEAYTASGQLEFHEWAGDSWTIVFSHPGKSLGAELSEVARRVSDIEKRRVKLIGISRNWTEDSQQWDACHHKYGHTPGSFDSCVQIVSDNGAQLSMLYGMVASGNRSPSSGGPKPYTVFLVDPNKIIRQVLTYPASISTRLYQILRCSPPLNAALPLTDTYRSIDDNPSPNHTTSKSLDGTTSNGKIYKDADIDGTRTATTFDTVASTISAIPTPIAAMSLTASSRSATTVSYIHTASSLLDELSEISHIIPFVVPAVILLKVIVEVEKRARDVDAKCTDLVQRVTFMLSHLPMLKSVEITDATRQVLDHMNEVLKVCAALIEAYRKQGSVARRLNLKNKDRFMNCAKSLGQCTNDLLVSLQIHQTAKLEILSRAVPVDKEDEAAQAFVASHGGEEAVTKNEELVKQFASQVQLTVDEGVMEQLSENITEVMGRNQQELEKKLNETVTTSIVDSLKGLAAQMNEAEKEQTFTCIQCDKEFKASTNGEKSCSFHKADYDSWRRNYSCCGTKNPCEFGTHRAKHHCDYPYGAFFPYAWKITGYTDTVDTWAEVQDTNLETGDEPIASVGRLLRWQTRGGQPSEPTMLIRVGRIRYDQPYFFHTYTSQDLEILSKVVHITHQRVIFRTSSFKEDEYAMAEWVISPQGHITGVRLTAKVATSPKPFIKVCPISISTCSTSGEVLTLSEGGFRSYIPSAPYVLPSTQRISPELQSTPLRPLRTDFKTQTSSPTKLPVIIKPISNPPLAANPQYASSERDQFVGSISVFNKHPSGSTESISIASVKAFYRLVGEEGSSYAPVDSLEFIEETPLPLTIDPRQTHTIKFGVYVPRSEEDVKLGVRWWDRGFIARKRPLRLKVVLTDIEDEEASLVMEYICNHFEPEKAAENDLGFFYLDDTDLWRRNYVHIAKLDGSRGEVVKVGNTEFDVKGLQKVVYKAMKSGESEVDLEVGEQKDTGEPGAWEWKAWALVDLVCQRVYAFKVLITRGLGEEGKKGYACLGYVLCPDYGDVINEQKQIRYAEEKISFPDLAQNTTEEEGVSWDDTVDDIVPEATPPAVPVPASTPTSAGSGTSQLGIPEEVTQRLVSIDSNLARLATAVEQLVEILRSK</sequence>
<evidence type="ECO:0000256" key="1">
    <source>
        <dbReference type="SAM" id="MobiDB-lite"/>
    </source>
</evidence>
<evidence type="ECO:0000313" key="5">
    <source>
        <dbReference type="Proteomes" id="UP001498398"/>
    </source>
</evidence>
<dbReference type="Gene3D" id="1.20.930.20">
    <property type="entry name" value="Adaptor protein Cbl, N-terminal domain"/>
    <property type="match status" value="1"/>
</dbReference>
<feature type="domain" description="Alkyl hydroperoxide reductase subunit C/ Thiol specific antioxidant" evidence="2">
    <location>
        <begin position="11"/>
        <end position="145"/>
    </location>
</feature>
<dbReference type="Proteomes" id="UP001498398">
    <property type="component" value="Unassembled WGS sequence"/>
</dbReference>
<keyword evidence="5" id="KW-1185">Reference proteome</keyword>
<comment type="caution">
    <text evidence="4">The sequence shown here is derived from an EMBL/GenBank/DDBJ whole genome shotgun (WGS) entry which is preliminary data.</text>
</comment>
<dbReference type="InterPro" id="IPR036249">
    <property type="entry name" value="Thioredoxin-like_sf"/>
</dbReference>
<dbReference type="SUPFAM" id="SSF52833">
    <property type="entry name" value="Thioredoxin-like"/>
    <property type="match status" value="1"/>
</dbReference>
<evidence type="ECO:0008006" key="6">
    <source>
        <dbReference type="Google" id="ProtNLM"/>
    </source>
</evidence>
<accession>A0ABR1JFK6</accession>
<proteinExistence type="predicted"/>
<dbReference type="InterPro" id="IPR054000">
    <property type="entry name" value="MLKL_N"/>
</dbReference>
<dbReference type="EMBL" id="JBANRG010000023">
    <property type="protein sequence ID" value="KAK7455251.1"/>
    <property type="molecule type" value="Genomic_DNA"/>
</dbReference>
<feature type="compositionally biased region" description="Low complexity" evidence="1">
    <location>
        <begin position="1070"/>
        <end position="1083"/>
    </location>
</feature>
<reference evidence="4 5" key="1">
    <citation type="submission" date="2024-01" db="EMBL/GenBank/DDBJ databases">
        <title>A draft genome for the cacao thread blight pathogen Marasmiellus scandens.</title>
        <authorList>
            <person name="Baruah I.K."/>
            <person name="Leung J."/>
            <person name="Bukari Y."/>
            <person name="Amoako-Attah I."/>
            <person name="Meinhardt L.W."/>
            <person name="Bailey B.A."/>
            <person name="Cohen S.P."/>
        </authorList>
    </citation>
    <scope>NUCLEOTIDE SEQUENCE [LARGE SCALE GENOMIC DNA]</scope>
    <source>
        <strain evidence="4 5">GH-19</strain>
    </source>
</reference>
<dbReference type="InterPro" id="IPR036537">
    <property type="entry name" value="Adaptor_Cbl_N_dom_sf"/>
</dbReference>
<evidence type="ECO:0000259" key="2">
    <source>
        <dbReference type="Pfam" id="PF00578"/>
    </source>
</evidence>